<reference evidence="9 10" key="1">
    <citation type="submission" date="2016-11" db="EMBL/GenBank/DDBJ databases">
        <authorList>
            <person name="Jaros S."/>
            <person name="Januszkiewicz K."/>
            <person name="Wedrychowicz H."/>
        </authorList>
    </citation>
    <scope>NUCLEOTIDE SEQUENCE [LARGE SCALE GENOMIC DNA]</scope>
    <source>
        <strain evidence="9 10">DSM 15930</strain>
    </source>
</reference>
<dbReference type="InterPro" id="IPR008965">
    <property type="entry name" value="CBM2/CBM3_carb-bd_dom_sf"/>
</dbReference>
<evidence type="ECO:0000256" key="5">
    <source>
        <dbReference type="ARBA" id="ARBA00023295"/>
    </source>
</evidence>
<dbReference type="InterPro" id="IPR001956">
    <property type="entry name" value="CBM3"/>
</dbReference>
<dbReference type="RefSeq" id="WP_073290394.1">
    <property type="nucleotide sequence ID" value="NZ_FRCP01000021.1"/>
</dbReference>
<dbReference type="InterPro" id="IPR027390">
    <property type="entry name" value="Endoglucanase_F_dom3"/>
</dbReference>
<dbReference type="Gene3D" id="4.10.870.10">
    <property type="entry name" value="Endo-1,4-beta-glucanase f. Domain 3"/>
    <property type="match status" value="1"/>
</dbReference>
<keyword evidence="4" id="KW-0119">Carbohydrate metabolism</keyword>
<keyword evidence="3" id="KW-0136">Cellulose degradation</keyword>
<dbReference type="Gene3D" id="2.60.40.10">
    <property type="entry name" value="Immunoglobulins"/>
    <property type="match status" value="2"/>
</dbReference>
<evidence type="ECO:0000313" key="10">
    <source>
        <dbReference type="Proteomes" id="UP000184038"/>
    </source>
</evidence>
<dbReference type="PROSITE" id="PS51172">
    <property type="entry name" value="CBM3"/>
    <property type="match status" value="1"/>
</dbReference>
<dbReference type="InterPro" id="IPR000556">
    <property type="entry name" value="Glyco_hydro_48F"/>
</dbReference>
<evidence type="ECO:0000256" key="1">
    <source>
        <dbReference type="ARBA" id="ARBA00022729"/>
    </source>
</evidence>
<dbReference type="GO" id="GO:0030245">
    <property type="term" value="P:cellulose catabolic process"/>
    <property type="evidence" value="ECO:0007669"/>
    <property type="project" value="UniProtKB-KW"/>
</dbReference>
<sequence length="1035" mass="115730">MKKSKKWKLLSSVLIVTQCIYPFSGMYAVAKTNSDTQTMTYATEADSPSIYEQRFLELYNDIYDKDNGYFNSQGIPYHSVETLMVEAPDHGHESTSETASYLLWLQAMKGRITKDYSGIETAWDTIENYYIPTAEDQPGQLTYNPNSPATYAAEYPLPDYYPSELQFNTKVGQDPLYNELRNTYGTPQMYGMHWLLDVDNFYGYGKRGDGVSTPSYINTYQRGKQESVWETIPHPSWETFKWGGDKGFLPFFTGDKSYAKQWRYTIASDADARVVQAMYRANEWAKEDNQSLSTYVSKASKMGDYLRYAMFDKYFMKVGAQGTTAATGRDSEHYLLSWYYSWGGATDGSWSWRIGASHNHFGYQNPFAAWVLSEDSEFIPKSQTAQSDWAKSLDRQLEFYQWLQSSEGAIAGGATNSYNGSYDKYPAGTSTFYGMAYEEAPVYADPGSNEWFGMQCWSMQRIAELYYQTGDARAKAILDKWAQWVVSEVQLKADGTYLIPSTLKWSGQPDTWTGTYTGNKNLHVTVANYTHDIGVTSSLANTLTYYAAGLQKYTEDNSYNGYVSVAKELLNRMWNNYKDDKGIGDKQELTTMLERFFDQKIAVPDNYSGTMANGDKIEKGATFFSIRTEYENDPDFQKLKYAYDNNLSFSMVYHRFWAQAETAIALGVMDEFFPEDDVVTPVVSITNPLNEATFDWANCENGITVKADASIADGSIQKVEFYADGVKFAEDNNADYEVVYIPTKTGVVDGKKTVVLKAIAYADNNTVRTSKTVTITINMPKAELPVVHIVSPENQAIFDYTDTQSPIVVAAEASIDKGVIAKVEFFADGKKIGETNGSSGNVSFVPTNEGADGAGLKVIALTAIATTTDGVAASAEPVQIKVQFKVKPIPAVNINVGFKSQGGDTSNTIGGQFSITTDKEVNLSDVKIRYYYTLENPSEQKTIIDNVGLTVSKAPWYISLNSATEAKIVQVSGDKYYLEISFNTTQTLDESGKIEMGVRVSKDNWSNFDQTNDYSYKSGAIVLYKGEVITGMSPY</sequence>
<evidence type="ECO:0000259" key="8">
    <source>
        <dbReference type="PROSITE" id="PS51172"/>
    </source>
</evidence>
<keyword evidence="10" id="KW-1185">Reference proteome</keyword>
<keyword evidence="6" id="KW-0624">Polysaccharide degradation</keyword>
<gene>
    <name evidence="9" type="ORF">SAMN02746066_03859</name>
</gene>
<name>A0A1M7MIR9_9FIRM</name>
<keyword evidence="5" id="KW-0326">Glycosidase</keyword>
<evidence type="ECO:0000256" key="7">
    <source>
        <dbReference type="PIRSR" id="PIRSR600556-1"/>
    </source>
</evidence>
<dbReference type="Gene3D" id="2.60.40.710">
    <property type="entry name" value="Endoglucanase-like"/>
    <property type="match status" value="1"/>
</dbReference>
<dbReference type="AlphaFoldDB" id="A0A1M7MIR9"/>
<evidence type="ECO:0000256" key="3">
    <source>
        <dbReference type="ARBA" id="ARBA00023001"/>
    </source>
</evidence>
<dbReference type="GO" id="GO:0008810">
    <property type="term" value="F:cellulase activity"/>
    <property type="evidence" value="ECO:0007669"/>
    <property type="project" value="InterPro"/>
</dbReference>
<proteinExistence type="predicted"/>
<dbReference type="SUPFAM" id="SSF49384">
    <property type="entry name" value="Carbohydrate-binding domain"/>
    <property type="match status" value="1"/>
</dbReference>
<dbReference type="InterPro" id="IPR013783">
    <property type="entry name" value="Ig-like_fold"/>
</dbReference>
<evidence type="ECO:0000313" key="9">
    <source>
        <dbReference type="EMBL" id="SHM90908.1"/>
    </source>
</evidence>
<keyword evidence="2" id="KW-0378">Hydrolase</keyword>
<dbReference type="Pfam" id="PF00942">
    <property type="entry name" value="CBM_3"/>
    <property type="match status" value="1"/>
</dbReference>
<dbReference type="PRINTS" id="PR00844">
    <property type="entry name" value="GLHYDRLASE48"/>
</dbReference>
<feature type="active site" description="Proton donor" evidence="7">
    <location>
        <position position="97"/>
    </location>
</feature>
<dbReference type="SUPFAM" id="SSF48208">
    <property type="entry name" value="Six-hairpin glycosidases"/>
    <property type="match status" value="1"/>
</dbReference>
<dbReference type="Pfam" id="PF02011">
    <property type="entry name" value="Glyco_hydro_48"/>
    <property type="match status" value="1"/>
</dbReference>
<organism evidence="9 10">
    <name type="scientific">Anaerosporobacter mobilis DSM 15930</name>
    <dbReference type="NCBI Taxonomy" id="1120996"/>
    <lineage>
        <taxon>Bacteria</taxon>
        <taxon>Bacillati</taxon>
        <taxon>Bacillota</taxon>
        <taxon>Clostridia</taxon>
        <taxon>Lachnospirales</taxon>
        <taxon>Lachnospiraceae</taxon>
        <taxon>Anaerosporobacter</taxon>
    </lineage>
</organism>
<dbReference type="InterPro" id="IPR012341">
    <property type="entry name" value="6hp_glycosidase-like_sf"/>
</dbReference>
<feature type="active site" description="Nucleophile" evidence="7">
    <location>
        <position position="269"/>
    </location>
</feature>
<dbReference type="Gene3D" id="2.170.160.10">
    <property type="entry name" value="Endo-1,4-beta-glucanase f. Domain 2"/>
    <property type="match status" value="1"/>
</dbReference>
<dbReference type="InterPro" id="IPR008928">
    <property type="entry name" value="6-hairpin_glycosidase_sf"/>
</dbReference>
<dbReference type="Gene3D" id="1.50.10.10">
    <property type="match status" value="1"/>
</dbReference>
<evidence type="ECO:0000256" key="4">
    <source>
        <dbReference type="ARBA" id="ARBA00023277"/>
    </source>
</evidence>
<dbReference type="SMART" id="SM01067">
    <property type="entry name" value="CBM_3"/>
    <property type="match status" value="1"/>
</dbReference>
<evidence type="ECO:0000256" key="2">
    <source>
        <dbReference type="ARBA" id="ARBA00022801"/>
    </source>
</evidence>
<keyword evidence="1" id="KW-0732">Signal</keyword>
<protein>
    <submittedName>
        <fullName evidence="9">Cellulose binding domain-containing protein</fullName>
    </submittedName>
</protein>
<dbReference type="STRING" id="1120996.SAMN02746066_03859"/>
<dbReference type="Proteomes" id="UP000184038">
    <property type="component" value="Unassembled WGS sequence"/>
</dbReference>
<dbReference type="GO" id="GO:0030248">
    <property type="term" value="F:cellulose binding"/>
    <property type="evidence" value="ECO:0007669"/>
    <property type="project" value="InterPro"/>
</dbReference>
<dbReference type="EMBL" id="FRCP01000021">
    <property type="protein sequence ID" value="SHM90908.1"/>
    <property type="molecule type" value="Genomic_DNA"/>
</dbReference>
<dbReference type="OrthoDB" id="33861at2"/>
<accession>A0A1M7MIR9</accession>
<feature type="domain" description="CBM3" evidence="8">
    <location>
        <begin position="887"/>
        <end position="1035"/>
    </location>
</feature>
<dbReference type="Pfam" id="PF17957">
    <property type="entry name" value="Big_7"/>
    <property type="match status" value="2"/>
</dbReference>
<dbReference type="InterPro" id="IPR036966">
    <property type="entry name" value="CBM3_sf"/>
</dbReference>
<evidence type="ECO:0000256" key="6">
    <source>
        <dbReference type="ARBA" id="ARBA00023326"/>
    </source>
</evidence>
<dbReference type="InterPro" id="IPR023309">
    <property type="entry name" value="Endo-1-4-beta-glucanase_dom2"/>
</dbReference>